<evidence type="ECO:0000313" key="1">
    <source>
        <dbReference type="EMBL" id="AZQ61529.1"/>
    </source>
</evidence>
<dbReference type="AlphaFoldDB" id="A0A3Q9FK52"/>
<organism evidence="1 2">
    <name type="scientific">Flammeovirga pectinis</name>
    <dbReference type="NCBI Taxonomy" id="2494373"/>
    <lineage>
        <taxon>Bacteria</taxon>
        <taxon>Pseudomonadati</taxon>
        <taxon>Bacteroidota</taxon>
        <taxon>Cytophagia</taxon>
        <taxon>Cytophagales</taxon>
        <taxon>Flammeovirgaceae</taxon>
        <taxon>Flammeovirga</taxon>
    </lineage>
</organism>
<proteinExistence type="predicted"/>
<dbReference type="CDD" id="cd00385">
    <property type="entry name" value="Isoprenoid_Biosyn_C1"/>
    <property type="match status" value="1"/>
</dbReference>
<accession>A0A3Q9FK52</accession>
<dbReference type="OrthoDB" id="658381at2"/>
<dbReference type="Proteomes" id="UP000267268">
    <property type="component" value="Chromosome 1"/>
</dbReference>
<protein>
    <submittedName>
        <fullName evidence="1">Uncharacterized protein</fullName>
    </submittedName>
</protein>
<gene>
    <name evidence="1" type="ORF">EI427_04585</name>
</gene>
<keyword evidence="2" id="KW-1185">Reference proteome</keyword>
<sequence>MPFQLILKIIIALYKQKKFIAKYLTSDLITFRKSDTSLSEKDFIKIKSYYGLAITGILGTSICLLRGKKMSFKERYTSTFQASITGLVDDYYDEQGMTEERMQTFFLQPKNVIPKNDAERLGINLYLKSLKYISNFSELEPYLTDVNKAQAESVAQYNSEITFSTLKALTLFKGGSSFSYFRTAYKNKVLDKEAEMFYLLGGITQLGNDIFDVYKDRENNVSTLLTTCTSINDVKDIFTLWLTQIKALLLGLGYPDKNKEEFWNLYYLGVFSRCFTCLEQLEKLEIENQFKLSQYTRKELICDLEKWSTFKRALCFYKEGRL</sequence>
<reference evidence="1 2" key="1">
    <citation type="submission" date="2018-12" db="EMBL/GenBank/DDBJ databases">
        <title>Flammeovirga pectinis sp. nov., isolated from the gut of the Korean scallop, Patinopecten yessoensis.</title>
        <authorList>
            <person name="Bae J.-W."/>
            <person name="Jeong Y.-S."/>
            <person name="Kang W."/>
        </authorList>
    </citation>
    <scope>NUCLEOTIDE SEQUENCE [LARGE SCALE GENOMIC DNA]</scope>
    <source>
        <strain evidence="1 2">L12M1</strain>
    </source>
</reference>
<evidence type="ECO:0000313" key="2">
    <source>
        <dbReference type="Proteomes" id="UP000267268"/>
    </source>
</evidence>
<dbReference type="RefSeq" id="WP_126612104.1">
    <property type="nucleotide sequence ID" value="NZ_CP034562.1"/>
</dbReference>
<dbReference type="KEGG" id="fll:EI427_04585"/>
<name>A0A3Q9FK52_9BACT</name>
<dbReference type="EMBL" id="CP034562">
    <property type="protein sequence ID" value="AZQ61529.1"/>
    <property type="molecule type" value="Genomic_DNA"/>
</dbReference>